<organism evidence="2 3">
    <name type="scientific">Silvanigrella paludirubra</name>
    <dbReference type="NCBI Taxonomy" id="2499159"/>
    <lineage>
        <taxon>Bacteria</taxon>
        <taxon>Pseudomonadati</taxon>
        <taxon>Bdellovibrionota</taxon>
        <taxon>Oligoflexia</taxon>
        <taxon>Silvanigrellales</taxon>
        <taxon>Silvanigrellaceae</taxon>
        <taxon>Silvanigrella</taxon>
    </lineage>
</organism>
<evidence type="ECO:0000313" key="2">
    <source>
        <dbReference type="EMBL" id="KAB8041121.1"/>
    </source>
</evidence>
<gene>
    <name evidence="2" type="ORF">GCL60_00290</name>
</gene>
<dbReference type="OrthoDB" id="9809995at2"/>
<feature type="domain" description="Gcp-like" evidence="1">
    <location>
        <begin position="31"/>
        <end position="91"/>
    </location>
</feature>
<dbReference type="Pfam" id="PF00814">
    <property type="entry name" value="TsaD"/>
    <property type="match status" value="1"/>
</dbReference>
<keyword evidence="3" id="KW-1185">Reference proteome</keyword>
<accession>A0A6N6VXQ2</accession>
<dbReference type="Proteomes" id="UP000437748">
    <property type="component" value="Unassembled WGS sequence"/>
</dbReference>
<name>A0A6N6VXQ2_9BACT</name>
<evidence type="ECO:0000259" key="1">
    <source>
        <dbReference type="Pfam" id="PF00814"/>
    </source>
</evidence>
<dbReference type="SUPFAM" id="SSF53067">
    <property type="entry name" value="Actin-like ATPase domain"/>
    <property type="match status" value="1"/>
</dbReference>
<dbReference type="Gene3D" id="3.30.420.40">
    <property type="match status" value="1"/>
</dbReference>
<proteinExistence type="predicted"/>
<dbReference type="InterPro" id="IPR043129">
    <property type="entry name" value="ATPase_NBD"/>
</dbReference>
<dbReference type="AlphaFoldDB" id="A0A6N6VXQ2"/>
<protein>
    <recommendedName>
        <fullName evidence="1">Gcp-like domain-containing protein</fullName>
    </recommendedName>
</protein>
<sequence length="170" mass="19176">MLNSKINLIDSNIEYFLKEKTLFSRVIGKTAENLFTVYQRSLEIVSLTSQDIKTIIVGVGPGSFTGLRLGCAFVNGLKTGANQLNLLPVSTYLTNELLDICKINHCEFECKQQLGDFDLDDESTGFITFFDLYFSLKKAWEDKRNYVESLSPEYGKEPGPVLKLREGNNL</sequence>
<comment type="caution">
    <text evidence="2">The sequence shown here is derived from an EMBL/GenBank/DDBJ whole genome shotgun (WGS) entry which is preliminary data.</text>
</comment>
<dbReference type="InterPro" id="IPR000905">
    <property type="entry name" value="Gcp-like_dom"/>
</dbReference>
<dbReference type="EMBL" id="WFLM01000001">
    <property type="protein sequence ID" value="KAB8041121.1"/>
    <property type="molecule type" value="Genomic_DNA"/>
</dbReference>
<reference evidence="2 3" key="1">
    <citation type="submission" date="2019-10" db="EMBL/GenBank/DDBJ databases">
        <title>New species of Slilvanegrellaceae.</title>
        <authorList>
            <person name="Pitt A."/>
            <person name="Hahn M.W."/>
        </authorList>
    </citation>
    <scope>NUCLEOTIDE SEQUENCE [LARGE SCALE GENOMIC DNA]</scope>
    <source>
        <strain evidence="2 3">SP-Ram-0.45-NSY-1</strain>
    </source>
</reference>
<evidence type="ECO:0000313" key="3">
    <source>
        <dbReference type="Proteomes" id="UP000437748"/>
    </source>
</evidence>